<dbReference type="InterPro" id="IPR011010">
    <property type="entry name" value="DNA_brk_join_enz"/>
</dbReference>
<dbReference type="Proteomes" id="UP001589896">
    <property type="component" value="Unassembled WGS sequence"/>
</dbReference>
<evidence type="ECO:0000259" key="4">
    <source>
        <dbReference type="PROSITE" id="PS51898"/>
    </source>
</evidence>
<dbReference type="Gene3D" id="1.10.443.10">
    <property type="entry name" value="Intergrase catalytic core"/>
    <property type="match status" value="1"/>
</dbReference>
<dbReference type="EMBL" id="JBHLTG010000004">
    <property type="protein sequence ID" value="MFC0679825.1"/>
    <property type="molecule type" value="Genomic_DNA"/>
</dbReference>
<organism evidence="5 6">
    <name type="scientific">Lysobacter korlensis</name>
    <dbReference type="NCBI Taxonomy" id="553636"/>
    <lineage>
        <taxon>Bacteria</taxon>
        <taxon>Pseudomonadati</taxon>
        <taxon>Pseudomonadota</taxon>
        <taxon>Gammaproteobacteria</taxon>
        <taxon>Lysobacterales</taxon>
        <taxon>Lysobacteraceae</taxon>
        <taxon>Lysobacter</taxon>
    </lineage>
</organism>
<keyword evidence="3" id="KW-0233">DNA recombination</keyword>
<evidence type="ECO:0000313" key="5">
    <source>
        <dbReference type="EMBL" id="MFC0679825.1"/>
    </source>
</evidence>
<protein>
    <submittedName>
        <fullName evidence="5">Site-specific integrase</fullName>
    </submittedName>
</protein>
<dbReference type="Pfam" id="PF00589">
    <property type="entry name" value="Phage_integrase"/>
    <property type="match status" value="1"/>
</dbReference>
<dbReference type="InterPro" id="IPR002104">
    <property type="entry name" value="Integrase_catalytic"/>
</dbReference>
<evidence type="ECO:0000313" key="6">
    <source>
        <dbReference type="Proteomes" id="UP001589896"/>
    </source>
</evidence>
<dbReference type="PANTHER" id="PTHR30629:SF2">
    <property type="entry name" value="PROPHAGE INTEGRASE INTS-RELATED"/>
    <property type="match status" value="1"/>
</dbReference>
<reference evidence="5 6" key="1">
    <citation type="submission" date="2024-09" db="EMBL/GenBank/DDBJ databases">
        <authorList>
            <person name="Sun Q."/>
            <person name="Mori K."/>
        </authorList>
    </citation>
    <scope>NUCLEOTIDE SEQUENCE [LARGE SCALE GENOMIC DNA]</scope>
    <source>
        <strain evidence="5 6">KCTC 23076</strain>
    </source>
</reference>
<dbReference type="InterPro" id="IPR013762">
    <property type="entry name" value="Integrase-like_cat_sf"/>
</dbReference>
<accession>A0ABV6RS63</accession>
<dbReference type="CDD" id="cd01189">
    <property type="entry name" value="INT_ICEBs1_C_like"/>
    <property type="match status" value="1"/>
</dbReference>
<feature type="domain" description="Tyr recombinase" evidence="4">
    <location>
        <begin position="1"/>
        <end position="156"/>
    </location>
</feature>
<evidence type="ECO:0000256" key="3">
    <source>
        <dbReference type="ARBA" id="ARBA00023172"/>
    </source>
</evidence>
<name>A0ABV6RS63_9GAMM</name>
<dbReference type="InterPro" id="IPR050808">
    <property type="entry name" value="Phage_Integrase"/>
</dbReference>
<evidence type="ECO:0000256" key="1">
    <source>
        <dbReference type="ARBA" id="ARBA00008857"/>
    </source>
</evidence>
<dbReference type="PROSITE" id="PS51898">
    <property type="entry name" value="TYR_RECOMBINASE"/>
    <property type="match status" value="1"/>
</dbReference>
<gene>
    <name evidence="5" type="ORF">ACFFGH_18450</name>
</gene>
<evidence type="ECO:0000256" key="2">
    <source>
        <dbReference type="ARBA" id="ARBA00022908"/>
    </source>
</evidence>
<keyword evidence="6" id="KW-1185">Reference proteome</keyword>
<comment type="caution">
    <text evidence="5">The sequence shown here is derived from an EMBL/GenBank/DDBJ whole genome shotgun (WGS) entry which is preliminary data.</text>
</comment>
<proteinExistence type="inferred from homology"/>
<dbReference type="SUPFAM" id="SSF56349">
    <property type="entry name" value="DNA breaking-rejoining enzymes"/>
    <property type="match status" value="1"/>
</dbReference>
<dbReference type="RefSeq" id="WP_386671290.1">
    <property type="nucleotide sequence ID" value="NZ_JBHLTG010000004.1"/>
</dbReference>
<sequence length="164" mass="18476">MRTGEVDGLRWQNVDFEQGVIRVREVFTAGESEANVKTTGSFRDIPMLPVVRDVLSEHRATSYKLNDHVFTTRSGKPICARNFTNRIWNPLLDRLGLARRRPYQTRHTAATLMLAAGENSEWVARVLGHANTQMLFTVYSRYVPNLTRADGTAISALVGRSWGA</sequence>
<comment type="similarity">
    <text evidence="1">Belongs to the 'phage' integrase family.</text>
</comment>
<keyword evidence="2" id="KW-0229">DNA integration</keyword>
<dbReference type="PANTHER" id="PTHR30629">
    <property type="entry name" value="PROPHAGE INTEGRASE"/>
    <property type="match status" value="1"/>
</dbReference>